<evidence type="ECO:0000313" key="2">
    <source>
        <dbReference type="EMBL" id="KAG6638746.1"/>
    </source>
</evidence>
<evidence type="ECO:0000256" key="1">
    <source>
        <dbReference type="SAM" id="MobiDB-lite"/>
    </source>
</evidence>
<feature type="region of interest" description="Disordered" evidence="1">
    <location>
        <begin position="1"/>
        <end position="25"/>
    </location>
</feature>
<dbReference type="EMBL" id="CM031818">
    <property type="protein sequence ID" value="KAG6638746.1"/>
    <property type="molecule type" value="Genomic_DNA"/>
</dbReference>
<dbReference type="EMBL" id="CM031818">
    <property type="protein sequence ID" value="KAG6638748.1"/>
    <property type="molecule type" value="Genomic_DNA"/>
</dbReference>
<keyword evidence="3" id="KW-1185">Reference proteome</keyword>
<dbReference type="EMBL" id="CM031818">
    <property type="protein sequence ID" value="KAG6638747.1"/>
    <property type="molecule type" value="Genomic_DNA"/>
</dbReference>
<accession>A0A8T1P2P9</accession>
<sequence>MNPLHQCLPKEHGTMNGKPDKGLQDHFQDQPNSSLSLVFQKIFLYKICWFMLAGEGGWFSGLLELLMKSNLEGDSLASDMPSFVDDMC</sequence>
<organism evidence="2 3">
    <name type="scientific">Carya illinoinensis</name>
    <name type="common">Pecan</name>
    <dbReference type="NCBI Taxonomy" id="32201"/>
    <lineage>
        <taxon>Eukaryota</taxon>
        <taxon>Viridiplantae</taxon>
        <taxon>Streptophyta</taxon>
        <taxon>Embryophyta</taxon>
        <taxon>Tracheophyta</taxon>
        <taxon>Spermatophyta</taxon>
        <taxon>Magnoliopsida</taxon>
        <taxon>eudicotyledons</taxon>
        <taxon>Gunneridae</taxon>
        <taxon>Pentapetalae</taxon>
        <taxon>rosids</taxon>
        <taxon>fabids</taxon>
        <taxon>Fagales</taxon>
        <taxon>Juglandaceae</taxon>
        <taxon>Carya</taxon>
    </lineage>
</organism>
<dbReference type="AlphaFoldDB" id="A0A8T1P2P9"/>
<gene>
    <name evidence="2" type="ORF">CIPAW_10G055700</name>
</gene>
<evidence type="ECO:0000313" key="3">
    <source>
        <dbReference type="Proteomes" id="UP000811609"/>
    </source>
</evidence>
<protein>
    <submittedName>
        <fullName evidence="2">Uncharacterized protein</fullName>
    </submittedName>
</protein>
<proteinExistence type="predicted"/>
<comment type="caution">
    <text evidence="2">The sequence shown here is derived from an EMBL/GenBank/DDBJ whole genome shotgun (WGS) entry which is preliminary data.</text>
</comment>
<name>A0A8T1P2P9_CARIL</name>
<reference evidence="2" key="1">
    <citation type="submission" date="2020-12" db="EMBL/GenBank/DDBJ databases">
        <title>WGS assembly of Carya illinoinensis cv. Pawnee.</title>
        <authorList>
            <person name="Platts A."/>
            <person name="Shu S."/>
            <person name="Wright S."/>
            <person name="Barry K."/>
            <person name="Edger P."/>
            <person name="Pires J.C."/>
            <person name="Schmutz J."/>
        </authorList>
    </citation>
    <scope>NUCLEOTIDE SEQUENCE</scope>
    <source>
        <tissue evidence="2">Leaf</tissue>
    </source>
</reference>
<feature type="compositionally biased region" description="Basic and acidic residues" evidence="1">
    <location>
        <begin position="8"/>
        <end position="25"/>
    </location>
</feature>
<dbReference type="Proteomes" id="UP000811609">
    <property type="component" value="Chromosome 10"/>
</dbReference>